<evidence type="ECO:0000313" key="3">
    <source>
        <dbReference type="Proteomes" id="UP000523196"/>
    </source>
</evidence>
<protein>
    <submittedName>
        <fullName evidence="2">Uncharacterized protein</fullName>
    </submittedName>
</protein>
<dbReference type="RefSeq" id="WP_182688292.1">
    <property type="nucleotide sequence ID" value="NZ_JACHTF010000015.1"/>
</dbReference>
<feature type="region of interest" description="Disordered" evidence="1">
    <location>
        <begin position="160"/>
        <end position="201"/>
    </location>
</feature>
<organism evidence="2 3">
    <name type="scientific">Marilutibacter spongiae</name>
    <dbReference type="NCBI Taxonomy" id="2025720"/>
    <lineage>
        <taxon>Bacteria</taxon>
        <taxon>Pseudomonadati</taxon>
        <taxon>Pseudomonadota</taxon>
        <taxon>Gammaproteobacteria</taxon>
        <taxon>Lysobacterales</taxon>
        <taxon>Lysobacteraceae</taxon>
        <taxon>Marilutibacter</taxon>
    </lineage>
</organism>
<dbReference type="AlphaFoldDB" id="A0A7W3Y6Y4"/>
<comment type="caution">
    <text evidence="2">The sequence shown here is derived from an EMBL/GenBank/DDBJ whole genome shotgun (WGS) entry which is preliminary data.</text>
</comment>
<evidence type="ECO:0000256" key="1">
    <source>
        <dbReference type="SAM" id="MobiDB-lite"/>
    </source>
</evidence>
<reference evidence="2 3" key="1">
    <citation type="submission" date="2020-08" db="EMBL/GenBank/DDBJ databases">
        <authorList>
            <person name="Xu S."/>
            <person name="Li A."/>
        </authorList>
    </citation>
    <scope>NUCLEOTIDE SEQUENCE [LARGE SCALE GENOMIC DNA]</scope>
    <source>
        <strain evidence="2 3">119BY6-57</strain>
    </source>
</reference>
<proteinExistence type="predicted"/>
<keyword evidence="3" id="KW-1185">Reference proteome</keyword>
<dbReference type="EMBL" id="JACHTF010000015">
    <property type="protein sequence ID" value="MBB1061515.1"/>
    <property type="molecule type" value="Genomic_DNA"/>
</dbReference>
<sequence length="201" mass="20692">MDKTEEDLQARVRAFSSKYLGRDLKPDEQASLDALVADWTRVPGVATSQVDATLSESRKAMAGTLASADALARSQLDMATAGADGEAHALARLLDKADGLGDLRPSKLTPSAAGAQGHLVIAQIADRLANLVKQEVEARFQERFAPLARQIESALAGLDAGAAAGASASAPPAGGPASTAPPPPPTPSGDVPTPTPTRRRR</sequence>
<gene>
    <name evidence="2" type="ORF">H4F98_13160</name>
</gene>
<dbReference type="Proteomes" id="UP000523196">
    <property type="component" value="Unassembled WGS sequence"/>
</dbReference>
<accession>A0A7W3Y6Y4</accession>
<evidence type="ECO:0000313" key="2">
    <source>
        <dbReference type="EMBL" id="MBB1061515.1"/>
    </source>
</evidence>
<feature type="compositionally biased region" description="Low complexity" evidence="1">
    <location>
        <begin position="160"/>
        <end position="178"/>
    </location>
</feature>
<name>A0A7W3Y6Y4_9GAMM</name>